<name>A0A1H2TQA7_9RHOB</name>
<organism evidence="2 3">
    <name type="scientific">Albimonas donghaensis</name>
    <dbReference type="NCBI Taxonomy" id="356660"/>
    <lineage>
        <taxon>Bacteria</taxon>
        <taxon>Pseudomonadati</taxon>
        <taxon>Pseudomonadota</taxon>
        <taxon>Alphaproteobacteria</taxon>
        <taxon>Rhodobacterales</taxon>
        <taxon>Paracoccaceae</taxon>
        <taxon>Albimonas</taxon>
    </lineage>
</organism>
<keyword evidence="3" id="KW-1185">Reference proteome</keyword>
<evidence type="ECO:0008006" key="4">
    <source>
        <dbReference type="Google" id="ProtNLM"/>
    </source>
</evidence>
<feature type="compositionally biased region" description="Gly residues" evidence="1">
    <location>
        <begin position="43"/>
        <end position="55"/>
    </location>
</feature>
<accession>A0A1H2TQA7</accession>
<dbReference type="AlphaFoldDB" id="A0A1H2TQA7"/>
<dbReference type="EMBL" id="FNMZ01000001">
    <property type="protein sequence ID" value="SDW46106.1"/>
    <property type="molecule type" value="Genomic_DNA"/>
</dbReference>
<dbReference type="STRING" id="356660.SAMN05444336_1011077"/>
<sequence length="221" mass="21537">MGAASLSAALAFGLAGGAPPATGTGRALSDAPAGSGIASPDAGGQGSGGEGAARRGAGAGGLAGLARSQAPANAYITRDGLDWAWAAPVPAALADLDLPASGGWRLPTAAELAAAPTASDFVFPGANVPLGGADPASGAAFLMPGPGLDAAAACAAPWFGAEHRHCDWVDGEGVFALPWAGKAGETQFSEQLLVRDARPRNLAVAGRERERAPAPVSDPRG</sequence>
<evidence type="ECO:0000256" key="1">
    <source>
        <dbReference type="SAM" id="MobiDB-lite"/>
    </source>
</evidence>
<feature type="region of interest" description="Disordered" evidence="1">
    <location>
        <begin position="21"/>
        <end position="55"/>
    </location>
</feature>
<proteinExistence type="predicted"/>
<gene>
    <name evidence="2" type="ORF">SAMN05444336_1011077</name>
</gene>
<dbReference type="Proteomes" id="UP000199118">
    <property type="component" value="Unassembled WGS sequence"/>
</dbReference>
<evidence type="ECO:0000313" key="3">
    <source>
        <dbReference type="Proteomes" id="UP000199118"/>
    </source>
</evidence>
<evidence type="ECO:0000313" key="2">
    <source>
        <dbReference type="EMBL" id="SDW46106.1"/>
    </source>
</evidence>
<dbReference type="RefSeq" id="WP_092680047.1">
    <property type="nucleotide sequence ID" value="NZ_FNMZ01000001.1"/>
</dbReference>
<reference evidence="2 3" key="1">
    <citation type="submission" date="2016-10" db="EMBL/GenBank/DDBJ databases">
        <authorList>
            <person name="de Groot N.N."/>
        </authorList>
    </citation>
    <scope>NUCLEOTIDE SEQUENCE [LARGE SCALE GENOMIC DNA]</scope>
    <source>
        <strain evidence="2 3">DSM 17890</strain>
    </source>
</reference>
<protein>
    <recommendedName>
        <fullName evidence="4">DUF1566 domain-containing protein</fullName>
    </recommendedName>
</protein>
<dbReference type="OrthoDB" id="7873034at2"/>